<evidence type="ECO:0000259" key="4">
    <source>
        <dbReference type="PROSITE" id="PS50043"/>
    </source>
</evidence>
<proteinExistence type="predicted"/>
<dbReference type="PANTHER" id="PTHR43214">
    <property type="entry name" value="TWO-COMPONENT RESPONSE REGULATOR"/>
    <property type="match status" value="1"/>
</dbReference>
<dbReference type="Proteomes" id="UP000587760">
    <property type="component" value="Unassembled WGS sequence"/>
</dbReference>
<feature type="domain" description="HTH luxR-type" evidence="4">
    <location>
        <begin position="149"/>
        <end position="214"/>
    </location>
</feature>
<dbReference type="InterPro" id="IPR001789">
    <property type="entry name" value="Sig_transdc_resp-reg_receiver"/>
</dbReference>
<evidence type="ECO:0000259" key="5">
    <source>
        <dbReference type="PROSITE" id="PS50110"/>
    </source>
</evidence>
<dbReference type="GO" id="GO:0000160">
    <property type="term" value="P:phosphorelay signal transduction system"/>
    <property type="evidence" value="ECO:0007669"/>
    <property type="project" value="InterPro"/>
</dbReference>
<dbReference type="PRINTS" id="PR00038">
    <property type="entry name" value="HTHLUXR"/>
</dbReference>
<evidence type="ECO:0000313" key="7">
    <source>
        <dbReference type="Proteomes" id="UP000587760"/>
    </source>
</evidence>
<name>A0A841RH95_9SPIO</name>
<evidence type="ECO:0000256" key="3">
    <source>
        <dbReference type="PROSITE-ProRule" id="PRU00169"/>
    </source>
</evidence>
<accession>A0A841RH95</accession>
<dbReference type="SMART" id="SM00421">
    <property type="entry name" value="HTH_LUXR"/>
    <property type="match status" value="1"/>
</dbReference>
<organism evidence="6 7">
    <name type="scientific">Spirochaeta isovalerica</name>
    <dbReference type="NCBI Taxonomy" id="150"/>
    <lineage>
        <taxon>Bacteria</taxon>
        <taxon>Pseudomonadati</taxon>
        <taxon>Spirochaetota</taxon>
        <taxon>Spirochaetia</taxon>
        <taxon>Spirochaetales</taxon>
        <taxon>Spirochaetaceae</taxon>
        <taxon>Spirochaeta</taxon>
    </lineage>
</organism>
<sequence length="214" mass="24024">MTKTKILIVDDQLLFAESLKTVLETRSDDLEVVSIAANGKEAVHMAEIHSPRIILMDIRMPEMNGVEALKIIKEKHPSIIVIMLTTFDDDNYIHNALKNGATGYLLKNTPPEKLISSIRAAESGLVLISPSIIEHLTHDSPLPELPKEKPAWMSELSNREKQVLKLITGGMNNREIADELFIAEQTVKNHVSLIYSKLGTHDRMQAIRIARDFI</sequence>
<dbReference type="PROSITE" id="PS50043">
    <property type="entry name" value="HTH_LUXR_2"/>
    <property type="match status" value="1"/>
</dbReference>
<dbReference type="SMART" id="SM00448">
    <property type="entry name" value="REC"/>
    <property type="match status" value="1"/>
</dbReference>
<dbReference type="InterPro" id="IPR039420">
    <property type="entry name" value="WalR-like"/>
</dbReference>
<protein>
    <submittedName>
        <fullName evidence="6">DNA-binding NarL/FixJ family response regulator</fullName>
    </submittedName>
</protein>
<keyword evidence="1 3" id="KW-0597">Phosphoprotein</keyword>
<dbReference type="PANTHER" id="PTHR43214:SF43">
    <property type="entry name" value="TWO-COMPONENT RESPONSE REGULATOR"/>
    <property type="match status" value="1"/>
</dbReference>
<dbReference type="AlphaFoldDB" id="A0A841RH95"/>
<dbReference type="Pfam" id="PF00072">
    <property type="entry name" value="Response_reg"/>
    <property type="match status" value="1"/>
</dbReference>
<dbReference type="SUPFAM" id="SSF52172">
    <property type="entry name" value="CheY-like"/>
    <property type="match status" value="1"/>
</dbReference>
<dbReference type="InterPro" id="IPR011006">
    <property type="entry name" value="CheY-like_superfamily"/>
</dbReference>
<evidence type="ECO:0000256" key="1">
    <source>
        <dbReference type="ARBA" id="ARBA00022553"/>
    </source>
</evidence>
<dbReference type="GO" id="GO:0006355">
    <property type="term" value="P:regulation of DNA-templated transcription"/>
    <property type="evidence" value="ECO:0007669"/>
    <property type="project" value="InterPro"/>
</dbReference>
<dbReference type="PROSITE" id="PS50110">
    <property type="entry name" value="RESPONSE_REGULATORY"/>
    <property type="match status" value="1"/>
</dbReference>
<evidence type="ECO:0000313" key="6">
    <source>
        <dbReference type="EMBL" id="MBB6481672.1"/>
    </source>
</evidence>
<comment type="caution">
    <text evidence="6">The sequence shown here is derived from an EMBL/GenBank/DDBJ whole genome shotgun (WGS) entry which is preliminary data.</text>
</comment>
<dbReference type="RefSeq" id="WP_184747909.1">
    <property type="nucleotide sequence ID" value="NZ_JACHGJ010000007.1"/>
</dbReference>
<dbReference type="CDD" id="cd06170">
    <property type="entry name" value="LuxR_C_like"/>
    <property type="match status" value="1"/>
</dbReference>
<evidence type="ECO:0000256" key="2">
    <source>
        <dbReference type="ARBA" id="ARBA00023125"/>
    </source>
</evidence>
<dbReference type="Pfam" id="PF00196">
    <property type="entry name" value="GerE"/>
    <property type="match status" value="1"/>
</dbReference>
<dbReference type="InterPro" id="IPR000792">
    <property type="entry name" value="Tscrpt_reg_LuxR_C"/>
</dbReference>
<keyword evidence="7" id="KW-1185">Reference proteome</keyword>
<dbReference type="Gene3D" id="3.40.50.2300">
    <property type="match status" value="1"/>
</dbReference>
<feature type="modified residue" description="4-aspartylphosphate" evidence="3">
    <location>
        <position position="57"/>
    </location>
</feature>
<keyword evidence="2 6" id="KW-0238">DNA-binding</keyword>
<gene>
    <name evidence="6" type="ORF">HNR50_003352</name>
</gene>
<dbReference type="GO" id="GO:0003677">
    <property type="term" value="F:DNA binding"/>
    <property type="evidence" value="ECO:0007669"/>
    <property type="project" value="UniProtKB-KW"/>
</dbReference>
<feature type="domain" description="Response regulatory" evidence="5">
    <location>
        <begin position="5"/>
        <end position="122"/>
    </location>
</feature>
<dbReference type="InterPro" id="IPR058245">
    <property type="entry name" value="NreC/VraR/RcsB-like_REC"/>
</dbReference>
<dbReference type="CDD" id="cd17535">
    <property type="entry name" value="REC_NarL-like"/>
    <property type="match status" value="1"/>
</dbReference>
<dbReference type="EMBL" id="JACHGJ010000007">
    <property type="protein sequence ID" value="MBB6481672.1"/>
    <property type="molecule type" value="Genomic_DNA"/>
</dbReference>
<reference evidence="6 7" key="1">
    <citation type="submission" date="2020-08" db="EMBL/GenBank/DDBJ databases">
        <title>Genomic Encyclopedia of Type Strains, Phase IV (KMG-IV): sequencing the most valuable type-strain genomes for metagenomic binning, comparative biology and taxonomic classification.</title>
        <authorList>
            <person name="Goeker M."/>
        </authorList>
    </citation>
    <scope>NUCLEOTIDE SEQUENCE [LARGE SCALE GENOMIC DNA]</scope>
    <source>
        <strain evidence="6 7">DSM 2461</strain>
    </source>
</reference>